<feature type="transmembrane region" description="Helical" evidence="7">
    <location>
        <begin position="107"/>
        <end position="128"/>
    </location>
</feature>
<dbReference type="GO" id="GO:0005886">
    <property type="term" value="C:plasma membrane"/>
    <property type="evidence" value="ECO:0007669"/>
    <property type="project" value="UniProtKB-SubCell"/>
</dbReference>
<dbReference type="PANTHER" id="PTHR30482:SF17">
    <property type="entry name" value="ABC TRANSPORTER ATP-BINDING PROTEIN"/>
    <property type="match status" value="1"/>
</dbReference>
<dbReference type="OrthoDB" id="9804361at2"/>
<evidence type="ECO:0000313" key="8">
    <source>
        <dbReference type="EMBL" id="RVU36849.1"/>
    </source>
</evidence>
<keyword evidence="2" id="KW-1003">Cell membrane</keyword>
<dbReference type="Proteomes" id="UP000287447">
    <property type="component" value="Unassembled WGS sequence"/>
</dbReference>
<keyword evidence="9" id="KW-1185">Reference proteome</keyword>
<feature type="transmembrane region" description="Helical" evidence="7">
    <location>
        <begin position="280"/>
        <end position="301"/>
    </location>
</feature>
<comment type="subcellular location">
    <subcellularLocation>
        <location evidence="1">Cell membrane</location>
        <topology evidence="1">Multi-pass membrane protein</topology>
    </subcellularLocation>
</comment>
<evidence type="ECO:0000313" key="9">
    <source>
        <dbReference type="Proteomes" id="UP000287447"/>
    </source>
</evidence>
<dbReference type="InterPro" id="IPR001851">
    <property type="entry name" value="ABC_transp_permease"/>
</dbReference>
<dbReference type="CDD" id="cd06581">
    <property type="entry name" value="TM_PBP1_LivM_like"/>
    <property type="match status" value="1"/>
</dbReference>
<evidence type="ECO:0000256" key="1">
    <source>
        <dbReference type="ARBA" id="ARBA00004651"/>
    </source>
</evidence>
<feature type="transmembrane region" description="Helical" evidence="7">
    <location>
        <begin position="207"/>
        <end position="232"/>
    </location>
</feature>
<keyword evidence="5 7" id="KW-0472">Membrane</keyword>
<evidence type="ECO:0000256" key="7">
    <source>
        <dbReference type="SAM" id="Phobius"/>
    </source>
</evidence>
<feature type="transmembrane region" description="Helical" evidence="7">
    <location>
        <begin position="157"/>
        <end position="177"/>
    </location>
</feature>
<proteinExistence type="predicted"/>
<evidence type="ECO:0000256" key="4">
    <source>
        <dbReference type="ARBA" id="ARBA00022989"/>
    </source>
</evidence>
<name>A0A437QQY2_9PROT</name>
<evidence type="ECO:0000256" key="6">
    <source>
        <dbReference type="SAM" id="MobiDB-lite"/>
    </source>
</evidence>
<dbReference type="PANTHER" id="PTHR30482">
    <property type="entry name" value="HIGH-AFFINITY BRANCHED-CHAIN AMINO ACID TRANSPORT SYSTEM PERMEASE"/>
    <property type="match status" value="1"/>
</dbReference>
<dbReference type="RefSeq" id="WP_127766534.1">
    <property type="nucleotide sequence ID" value="NZ_SADE01000002.1"/>
</dbReference>
<feature type="region of interest" description="Disordered" evidence="6">
    <location>
        <begin position="312"/>
        <end position="331"/>
    </location>
</feature>
<gene>
    <name evidence="8" type="ORF">EOI86_16945</name>
</gene>
<reference evidence="9" key="1">
    <citation type="submission" date="2019-01" db="EMBL/GenBank/DDBJ databases">
        <title>Gri0909 isolated from a small marine red alga.</title>
        <authorList>
            <person name="Kim J."/>
            <person name="Jeong S.E."/>
            <person name="Jeon C.O."/>
        </authorList>
    </citation>
    <scope>NUCLEOTIDE SEQUENCE [LARGE SCALE GENOMIC DNA]</scope>
    <source>
        <strain evidence="9">Gri0909</strain>
    </source>
</reference>
<evidence type="ECO:0000256" key="2">
    <source>
        <dbReference type="ARBA" id="ARBA00022475"/>
    </source>
</evidence>
<keyword evidence="4 7" id="KW-1133">Transmembrane helix</keyword>
<dbReference type="AlphaFoldDB" id="A0A437QQY2"/>
<accession>A0A437QQY2</accession>
<sequence length="331" mass="34782">MTRLLPLITAIAVLTLLLLPVVLPWSQFIITIAIAKGFAALGVALLLRGGLISIGHAMYFAIGAYVTAFMMKSDMLGDLALLLLGSTLVATLVGLIVGSFLVRFRAIFFAMLNLAVSMVLFALFSKLYGLTGGTDGMRVSVPAIFGNVLDKAAFDGVLYYVCIALLVIVGFLVRAYFKSPLGYGLKAIHTNEVRLEYLGVSAYSITLIAYTISAALAGLGGAMAALSIGHVLPEYAYWTESGHLVLTAVLGGIGGVAGPFIGSVFLEAVHTFAVDFAADAWNMILGATLLLVIFFVPRGLFGLFEGKPAKRASADEETGDTPNTAIEGGAK</sequence>
<feature type="transmembrane region" description="Helical" evidence="7">
    <location>
        <begin position="45"/>
        <end position="67"/>
    </location>
</feature>
<evidence type="ECO:0000256" key="3">
    <source>
        <dbReference type="ARBA" id="ARBA00022692"/>
    </source>
</evidence>
<keyword evidence="3 7" id="KW-0812">Transmembrane</keyword>
<dbReference type="GO" id="GO:0015658">
    <property type="term" value="F:branched-chain amino acid transmembrane transporter activity"/>
    <property type="evidence" value="ECO:0007669"/>
    <property type="project" value="InterPro"/>
</dbReference>
<organism evidence="8 9">
    <name type="scientific">Hwanghaeella grinnelliae</name>
    <dbReference type="NCBI Taxonomy" id="2500179"/>
    <lineage>
        <taxon>Bacteria</taxon>
        <taxon>Pseudomonadati</taxon>
        <taxon>Pseudomonadota</taxon>
        <taxon>Alphaproteobacteria</taxon>
        <taxon>Rhodospirillales</taxon>
        <taxon>Rhodospirillaceae</taxon>
        <taxon>Hwanghaeella</taxon>
    </lineage>
</organism>
<feature type="transmembrane region" description="Helical" evidence="7">
    <location>
        <begin position="244"/>
        <end position="268"/>
    </location>
</feature>
<dbReference type="InterPro" id="IPR043428">
    <property type="entry name" value="LivM-like"/>
</dbReference>
<dbReference type="EMBL" id="SADE01000002">
    <property type="protein sequence ID" value="RVU36849.1"/>
    <property type="molecule type" value="Genomic_DNA"/>
</dbReference>
<feature type="transmembrane region" description="Helical" evidence="7">
    <location>
        <begin position="79"/>
        <end position="101"/>
    </location>
</feature>
<evidence type="ECO:0000256" key="5">
    <source>
        <dbReference type="ARBA" id="ARBA00023136"/>
    </source>
</evidence>
<comment type="caution">
    <text evidence="8">The sequence shown here is derived from an EMBL/GenBank/DDBJ whole genome shotgun (WGS) entry which is preliminary data.</text>
</comment>
<dbReference type="Pfam" id="PF02653">
    <property type="entry name" value="BPD_transp_2"/>
    <property type="match status" value="1"/>
</dbReference>
<protein>
    <submittedName>
        <fullName evidence="8">Branched-chain amino acid ABC transporter permease</fullName>
    </submittedName>
</protein>